<reference evidence="2 3" key="1">
    <citation type="submission" date="2020-08" db="EMBL/GenBank/DDBJ databases">
        <title>Genomic Encyclopedia of Type Strains, Phase IV (KMG-IV): sequencing the most valuable type-strain genomes for metagenomic binning, comparative biology and taxonomic classification.</title>
        <authorList>
            <person name="Goeker M."/>
        </authorList>
    </citation>
    <scope>NUCLEOTIDE SEQUENCE [LARGE SCALE GENOMIC DNA]</scope>
    <source>
        <strain evidence="2 3">DSM 26736</strain>
    </source>
</reference>
<evidence type="ECO:0000313" key="3">
    <source>
        <dbReference type="Proteomes" id="UP000527143"/>
    </source>
</evidence>
<dbReference type="EMBL" id="JACIJF010000003">
    <property type="protein sequence ID" value="MBB5710032.1"/>
    <property type="molecule type" value="Genomic_DNA"/>
</dbReference>
<proteinExistence type="predicted"/>
<keyword evidence="2" id="KW-0575">Peroxidase</keyword>
<keyword evidence="2" id="KW-0560">Oxidoreductase</keyword>
<name>A0A840YPS0_9SPHN</name>
<evidence type="ECO:0000259" key="1">
    <source>
        <dbReference type="Pfam" id="PF00561"/>
    </source>
</evidence>
<dbReference type="InterPro" id="IPR029058">
    <property type="entry name" value="AB_hydrolase_fold"/>
</dbReference>
<dbReference type="SUPFAM" id="SSF53474">
    <property type="entry name" value="alpha/beta-Hydrolases"/>
    <property type="match status" value="1"/>
</dbReference>
<organism evidence="2 3">
    <name type="scientific">Sphingomonas xinjiangensis</name>
    <dbReference type="NCBI Taxonomy" id="643568"/>
    <lineage>
        <taxon>Bacteria</taxon>
        <taxon>Pseudomonadati</taxon>
        <taxon>Pseudomonadota</taxon>
        <taxon>Alphaproteobacteria</taxon>
        <taxon>Sphingomonadales</taxon>
        <taxon>Sphingomonadaceae</taxon>
        <taxon>Sphingomonas</taxon>
    </lineage>
</organism>
<dbReference type="PRINTS" id="PR00111">
    <property type="entry name" value="ABHYDROLASE"/>
</dbReference>
<evidence type="ECO:0000313" key="2">
    <source>
        <dbReference type="EMBL" id="MBB5710032.1"/>
    </source>
</evidence>
<dbReference type="GO" id="GO:0016691">
    <property type="term" value="F:chloride peroxidase activity"/>
    <property type="evidence" value="ECO:0007669"/>
    <property type="project" value="UniProtKB-EC"/>
</dbReference>
<keyword evidence="3" id="KW-1185">Reference proteome</keyword>
<dbReference type="PANTHER" id="PTHR43433">
    <property type="entry name" value="HYDROLASE, ALPHA/BETA FOLD FAMILY PROTEIN"/>
    <property type="match status" value="1"/>
</dbReference>
<feature type="domain" description="AB hydrolase-1" evidence="1">
    <location>
        <begin position="24"/>
        <end position="260"/>
    </location>
</feature>
<dbReference type="InterPro" id="IPR050471">
    <property type="entry name" value="AB_hydrolase"/>
</dbReference>
<dbReference type="InterPro" id="IPR000073">
    <property type="entry name" value="AB_hydrolase_1"/>
</dbReference>
<dbReference type="AlphaFoldDB" id="A0A840YPS0"/>
<dbReference type="RefSeq" id="WP_184085615.1">
    <property type="nucleotide sequence ID" value="NZ_JACIJF010000003.1"/>
</dbReference>
<gene>
    <name evidence="2" type="ORF">FHT02_001260</name>
</gene>
<dbReference type="Pfam" id="PF00561">
    <property type="entry name" value="Abhydrolase_1"/>
    <property type="match status" value="1"/>
</dbReference>
<dbReference type="Gene3D" id="3.40.50.1820">
    <property type="entry name" value="alpha/beta hydrolase"/>
    <property type="match status" value="1"/>
</dbReference>
<dbReference type="EC" id="1.11.1.10" evidence="2"/>
<comment type="caution">
    <text evidence="2">The sequence shown here is derived from an EMBL/GenBank/DDBJ whole genome shotgun (WGS) entry which is preliminary data.</text>
</comment>
<sequence>MSTVTTKDGVEIFFKDWGPKDAQPIMFHHGWPLSSDDWDAQMLFFLAEGFRVVAHDRRGHGRSAQVDFGHDMDHYAADASSVAEHLDLRNAIHIGHSTGGGEVARYVAQHGVPQGRVAKAVLVSAVPPIMLKTEAYPGGLPMDVFDGLRSALAANRAQFFRDLPTGPFYGFNRDGADVKEGVIANWWRQGMMGSAQAHYEGIKAFSETDQTDDLKAITVPTLVLHGDDDQVVPYKNAGVLSADILPNATLKIYEGYSHGMLTVNADVLNADLLAFIRS</sequence>
<dbReference type="Proteomes" id="UP000527143">
    <property type="component" value="Unassembled WGS sequence"/>
</dbReference>
<accession>A0A840YPS0</accession>
<dbReference type="PANTHER" id="PTHR43433:SF3">
    <property type="entry name" value="NON-HEME CHLOROPEROXIDASE"/>
    <property type="match status" value="1"/>
</dbReference>
<protein>
    <submittedName>
        <fullName evidence="2">Non-heme chloroperoxidase</fullName>
        <ecNumber evidence="2">1.11.1.10</ecNumber>
    </submittedName>
</protein>